<reference evidence="1 2" key="1">
    <citation type="submission" date="2018-10" db="EMBL/GenBank/DDBJ databases">
        <title>Fifty Aureobasidium pullulans genomes reveal a recombining polyextremotolerant generalist.</title>
        <authorList>
            <person name="Gostincar C."/>
            <person name="Turk M."/>
            <person name="Zajc J."/>
            <person name="Gunde-Cimerman N."/>
        </authorList>
    </citation>
    <scope>NUCLEOTIDE SEQUENCE [LARGE SCALE GENOMIC DNA]</scope>
    <source>
        <strain evidence="1 2">EXF-6604</strain>
    </source>
</reference>
<protein>
    <submittedName>
        <fullName evidence="1">Uncharacterized protein</fullName>
    </submittedName>
</protein>
<comment type="caution">
    <text evidence="1">The sequence shown here is derived from an EMBL/GenBank/DDBJ whole genome shotgun (WGS) entry which is preliminary data.</text>
</comment>
<dbReference type="Proteomes" id="UP000306584">
    <property type="component" value="Unassembled WGS sequence"/>
</dbReference>
<name>A0A4S9L9N1_AURPU</name>
<organism evidence="1 2">
    <name type="scientific">Aureobasidium pullulans</name>
    <name type="common">Black yeast</name>
    <name type="synonym">Pullularia pullulans</name>
    <dbReference type="NCBI Taxonomy" id="5580"/>
    <lineage>
        <taxon>Eukaryota</taxon>
        <taxon>Fungi</taxon>
        <taxon>Dikarya</taxon>
        <taxon>Ascomycota</taxon>
        <taxon>Pezizomycotina</taxon>
        <taxon>Dothideomycetes</taxon>
        <taxon>Dothideomycetidae</taxon>
        <taxon>Dothideales</taxon>
        <taxon>Saccotheciaceae</taxon>
        <taxon>Aureobasidium</taxon>
    </lineage>
</organism>
<dbReference type="AlphaFoldDB" id="A0A4S9L9N1"/>
<evidence type="ECO:0000313" key="1">
    <source>
        <dbReference type="EMBL" id="THY25728.1"/>
    </source>
</evidence>
<accession>A0A4S9L9N1</accession>
<dbReference type="EMBL" id="QZBD01000174">
    <property type="protein sequence ID" value="THY25728.1"/>
    <property type="molecule type" value="Genomic_DNA"/>
</dbReference>
<proteinExistence type="predicted"/>
<evidence type="ECO:0000313" key="2">
    <source>
        <dbReference type="Proteomes" id="UP000306584"/>
    </source>
</evidence>
<sequence length="176" mass="19777">MHRSLIQTWFNISCATCNKHMQKEIAHRMLLTLSREPLCLVVKKAQKNLQINGKAQVVVVQTITKRRCSNRTDFELTNFGFTRPRIAPICRMTRDEVPPLLTKISYTTTSTNSTLVQSGFARESRFVARTAAPSAPTGQGGDEKSSLASYSRCSSLVLQRGLRCKLQVPLHSRRTP</sequence>
<gene>
    <name evidence="1" type="ORF">D6D01_04944</name>
</gene>